<feature type="transmembrane region" description="Helical" evidence="13">
    <location>
        <begin position="20"/>
        <end position="44"/>
    </location>
</feature>
<dbReference type="InterPro" id="IPR003661">
    <property type="entry name" value="HisK_dim/P_dom"/>
</dbReference>
<feature type="transmembrane region" description="Helical" evidence="13">
    <location>
        <begin position="188"/>
        <end position="210"/>
    </location>
</feature>
<dbReference type="Pfam" id="PF00512">
    <property type="entry name" value="HisKA"/>
    <property type="match status" value="1"/>
</dbReference>
<evidence type="ECO:0000256" key="1">
    <source>
        <dbReference type="ARBA" id="ARBA00000085"/>
    </source>
</evidence>
<dbReference type="Pfam" id="PF00072">
    <property type="entry name" value="Response_reg"/>
    <property type="match status" value="1"/>
</dbReference>
<feature type="domain" description="PAC" evidence="17">
    <location>
        <begin position="593"/>
        <end position="645"/>
    </location>
</feature>
<dbReference type="InterPro" id="IPR035965">
    <property type="entry name" value="PAS-like_dom_sf"/>
</dbReference>
<feature type="domain" description="Response regulatory" evidence="15">
    <location>
        <begin position="916"/>
        <end position="1032"/>
    </location>
</feature>
<dbReference type="SUPFAM" id="SSF55785">
    <property type="entry name" value="PYP-like sensor domain (PAS domain)"/>
    <property type="match status" value="3"/>
</dbReference>
<accession>I3CGE2</accession>
<dbReference type="PROSITE" id="PS50112">
    <property type="entry name" value="PAS"/>
    <property type="match status" value="3"/>
</dbReference>
<evidence type="ECO:0000259" key="17">
    <source>
        <dbReference type="PROSITE" id="PS50113"/>
    </source>
</evidence>
<keyword evidence="8" id="KW-0418">Kinase</keyword>
<dbReference type="PROSITE" id="PS50110">
    <property type="entry name" value="RESPONSE_REGULATORY"/>
    <property type="match status" value="1"/>
</dbReference>
<dbReference type="eggNOG" id="COG2205">
    <property type="taxonomic scope" value="Bacteria"/>
</dbReference>
<comment type="subcellular location">
    <subcellularLocation>
        <location evidence="2">Cell membrane</location>
    </subcellularLocation>
</comment>
<dbReference type="AlphaFoldDB" id="I3CGE2"/>
<feature type="domain" description="Histidine kinase" evidence="14">
    <location>
        <begin position="670"/>
        <end position="888"/>
    </location>
</feature>
<keyword evidence="13" id="KW-0812">Transmembrane</keyword>
<dbReference type="GO" id="GO:0000155">
    <property type="term" value="F:phosphorelay sensor kinase activity"/>
    <property type="evidence" value="ECO:0007669"/>
    <property type="project" value="InterPro"/>
</dbReference>
<dbReference type="Gene3D" id="3.30.565.10">
    <property type="entry name" value="Histidine kinase-like ATPase, C-terminal domain"/>
    <property type="match status" value="1"/>
</dbReference>
<dbReference type="InterPro" id="IPR000014">
    <property type="entry name" value="PAS"/>
</dbReference>
<dbReference type="Proteomes" id="UP000005744">
    <property type="component" value="Unassembled WGS sequence"/>
</dbReference>
<dbReference type="GO" id="GO:0009927">
    <property type="term" value="F:histidine phosphotransfer kinase activity"/>
    <property type="evidence" value="ECO:0007669"/>
    <property type="project" value="TreeGrafter"/>
</dbReference>
<dbReference type="HOGENOM" id="CLU_000445_114_15_6"/>
<evidence type="ECO:0000256" key="6">
    <source>
        <dbReference type="ARBA" id="ARBA00022679"/>
    </source>
</evidence>
<dbReference type="InterPro" id="IPR036097">
    <property type="entry name" value="HisK_dim/P_sf"/>
</dbReference>
<dbReference type="STRING" id="395493.BegalDRAFT_1811"/>
<dbReference type="InterPro" id="IPR013655">
    <property type="entry name" value="PAS_fold_3"/>
</dbReference>
<dbReference type="Gene3D" id="1.10.287.130">
    <property type="match status" value="1"/>
</dbReference>
<evidence type="ECO:0000259" key="16">
    <source>
        <dbReference type="PROSITE" id="PS50112"/>
    </source>
</evidence>
<dbReference type="SUPFAM" id="SSF47384">
    <property type="entry name" value="Homodimeric domain of signal transducing histidine kinase"/>
    <property type="match status" value="1"/>
</dbReference>
<feature type="domain" description="PAS" evidence="16">
    <location>
        <begin position="519"/>
        <end position="589"/>
    </location>
</feature>
<evidence type="ECO:0000256" key="13">
    <source>
        <dbReference type="SAM" id="Phobius"/>
    </source>
</evidence>
<evidence type="ECO:0000256" key="10">
    <source>
        <dbReference type="ARBA" id="ARBA00023012"/>
    </source>
</evidence>
<evidence type="ECO:0000259" key="14">
    <source>
        <dbReference type="PROSITE" id="PS50109"/>
    </source>
</evidence>
<evidence type="ECO:0000259" key="15">
    <source>
        <dbReference type="PROSITE" id="PS50110"/>
    </source>
</evidence>
<dbReference type="PANTHER" id="PTHR43047:SF63">
    <property type="entry name" value="HISTIDINE KINASE"/>
    <property type="match status" value="1"/>
</dbReference>
<comment type="catalytic activity">
    <reaction evidence="1">
        <text>ATP + protein L-histidine = ADP + protein N-phospho-L-histidine.</text>
        <dbReference type="EC" id="2.7.13.3"/>
    </reaction>
</comment>
<evidence type="ECO:0000313" key="19">
    <source>
        <dbReference type="Proteomes" id="UP000005744"/>
    </source>
</evidence>
<keyword evidence="6" id="KW-0808">Transferase</keyword>
<dbReference type="SMART" id="SM00091">
    <property type="entry name" value="PAS"/>
    <property type="match status" value="3"/>
</dbReference>
<dbReference type="InterPro" id="IPR005467">
    <property type="entry name" value="His_kinase_dom"/>
</dbReference>
<dbReference type="GO" id="GO:0005886">
    <property type="term" value="C:plasma membrane"/>
    <property type="evidence" value="ECO:0007669"/>
    <property type="project" value="UniProtKB-SubCell"/>
</dbReference>
<evidence type="ECO:0000256" key="2">
    <source>
        <dbReference type="ARBA" id="ARBA00004236"/>
    </source>
</evidence>
<keyword evidence="10" id="KW-0902">Two-component regulatory system</keyword>
<dbReference type="SMART" id="SM00448">
    <property type="entry name" value="REC"/>
    <property type="match status" value="1"/>
</dbReference>
<evidence type="ECO:0000256" key="7">
    <source>
        <dbReference type="ARBA" id="ARBA00022741"/>
    </source>
</evidence>
<feature type="domain" description="PAC" evidence="17">
    <location>
        <begin position="465"/>
        <end position="518"/>
    </location>
</feature>
<keyword evidence="4" id="KW-1003">Cell membrane</keyword>
<dbReference type="InterPro" id="IPR013656">
    <property type="entry name" value="PAS_4"/>
</dbReference>
<dbReference type="InterPro" id="IPR004358">
    <property type="entry name" value="Sig_transdc_His_kin-like_C"/>
</dbReference>
<feature type="domain" description="PAC" evidence="17">
    <location>
        <begin position="336"/>
        <end position="390"/>
    </location>
</feature>
<dbReference type="eggNOG" id="COG5002">
    <property type="taxonomic scope" value="Bacteria"/>
</dbReference>
<proteinExistence type="predicted"/>
<feature type="domain" description="PAS" evidence="16">
    <location>
        <begin position="264"/>
        <end position="309"/>
    </location>
</feature>
<dbReference type="CDD" id="cd00130">
    <property type="entry name" value="PAS"/>
    <property type="match status" value="3"/>
</dbReference>
<protein>
    <recommendedName>
        <fullName evidence="3">histidine kinase</fullName>
        <ecNumber evidence="3">2.7.13.3</ecNumber>
    </recommendedName>
</protein>
<dbReference type="InterPro" id="IPR001610">
    <property type="entry name" value="PAC"/>
</dbReference>
<evidence type="ECO:0000256" key="12">
    <source>
        <dbReference type="PROSITE-ProRule" id="PRU00169"/>
    </source>
</evidence>
<keyword evidence="11 13" id="KW-0472">Membrane</keyword>
<evidence type="ECO:0000256" key="11">
    <source>
        <dbReference type="ARBA" id="ARBA00023136"/>
    </source>
</evidence>
<dbReference type="Gene3D" id="3.40.50.2300">
    <property type="match status" value="1"/>
</dbReference>
<sequence>MNTTDNKNTKIKYLSLRWRFSIPLITIGLFGIICFTWLFSLFFLNKFEAQILKQAKQTIQLISYATEKSFTNLEQIQDFISILKGTENVEEIIILSGEPLKIIATTNQQMINKPLSSVFSDSTLYQNLLFAVKNNKSYYTQVNHQELRLIMPLSLNEKLTNNKDITSQSAILLTVNINDLYTVQNETLWHIFSFSLGFIVLISTAVYLLFNRLVLHPAEIMRDVIAKQTDNEVILVPALVMDELGILAQTLNTMLLQQKHNQDEIRKLALVVEKTNNAVIITDAHQKIEWVNQGFTRLTGYKLHEVIGRVPGHFLQGIETNPETVKYIHQKLVEGDGFQVEIVNYSKTGRRYEVSIETQPIYDKRGQIAQYVAIESDITQRKLAESEMLQTKDFLNTIVSHLPVALFAKDPENLRFILWNKHCEELFGLTENEVLGKTDYDFFPAKEASFYQSYDRHVLTNKTLVDLPEEVIHTKDRGERIAHTRKVAVIGQDKKVSMLLVILEDITEQKNAEQALLASENRFRSLIEASSDWVWETDMQFRNQYSSPKVKELLGYTPEEIQGHSLYEFIVTKEREQAIQTVSQCLHTEKVFRYLQHQWVHKDGHLVILEINGVPVFNAKGKSVGYRGTARDVTTRYEMEMAVRQQAQELGLLNQELLRASRLKDEFLANMSHELRTPLNSILALIEILQEQVYGNVNAQQQKYLKNIENSGRHLLALINDILDLSKIAAGKMELEIQRVVLEDICQTSMNFIREQALRKKIRVTTHYDHHVNKIDADERRLKQILINLLTNAVKFTPEKGEIGLEYKGIADKRLLEIHIWDTGIGIDKNALPNLFKPFIQLSTTQEEGTGLGLALVRRLTALHGGDIQVSSEVGKGSRFIISLPWQPNDIDQTPTPSRPMPETTIEVQKPSDNPLILIVDDNDANILSISDYLSLKGYRIAVAHNGIEAIETANKLRPDVILMDIQMPVMNGLDAITHLRADPSFKSTPIIAVTALAMTGDKERCLSVGANEYLAKPIGLRHLVTVIERLRQQIDDEIIG</sequence>
<dbReference type="PROSITE" id="PS50113">
    <property type="entry name" value="PAC"/>
    <property type="match status" value="3"/>
</dbReference>
<evidence type="ECO:0000256" key="8">
    <source>
        <dbReference type="ARBA" id="ARBA00022777"/>
    </source>
</evidence>
<evidence type="ECO:0000256" key="3">
    <source>
        <dbReference type="ARBA" id="ARBA00012438"/>
    </source>
</evidence>
<dbReference type="PRINTS" id="PR00344">
    <property type="entry name" value="BCTRLSENSOR"/>
</dbReference>
<dbReference type="InterPro" id="IPR000700">
    <property type="entry name" value="PAS-assoc_C"/>
</dbReference>
<dbReference type="Pfam" id="PF02518">
    <property type="entry name" value="HATPase_c"/>
    <property type="match status" value="1"/>
</dbReference>
<organism evidence="18 19">
    <name type="scientific">Beggiatoa alba B18LD</name>
    <dbReference type="NCBI Taxonomy" id="395493"/>
    <lineage>
        <taxon>Bacteria</taxon>
        <taxon>Pseudomonadati</taxon>
        <taxon>Pseudomonadota</taxon>
        <taxon>Gammaproteobacteria</taxon>
        <taxon>Thiotrichales</taxon>
        <taxon>Thiotrichaceae</taxon>
        <taxon>Beggiatoa</taxon>
    </lineage>
</organism>
<name>I3CGE2_9GAMM</name>
<dbReference type="Pfam" id="PF13426">
    <property type="entry name" value="PAS_9"/>
    <property type="match status" value="1"/>
</dbReference>
<feature type="domain" description="PAS" evidence="16">
    <location>
        <begin position="391"/>
        <end position="462"/>
    </location>
</feature>
<keyword evidence="19" id="KW-1185">Reference proteome</keyword>
<dbReference type="InterPro" id="IPR011006">
    <property type="entry name" value="CheY-like_superfamily"/>
</dbReference>
<dbReference type="FunFam" id="1.10.287.130:FF:000145">
    <property type="entry name" value="Sensory transduction histidine kinase"/>
    <property type="match status" value="1"/>
</dbReference>
<dbReference type="Pfam" id="PF08448">
    <property type="entry name" value="PAS_4"/>
    <property type="match status" value="1"/>
</dbReference>
<evidence type="ECO:0000313" key="18">
    <source>
        <dbReference type="EMBL" id="EIJ42685.1"/>
    </source>
</evidence>
<reference evidence="18 19" key="1">
    <citation type="submission" date="2011-11" db="EMBL/GenBank/DDBJ databases">
        <title>Improved High-Quality Draft sequence of Beggiatoa alba B18lD.</title>
        <authorList>
            <consortium name="US DOE Joint Genome Institute"/>
            <person name="Lucas S."/>
            <person name="Han J."/>
            <person name="Lapidus A."/>
            <person name="Cheng J.-F."/>
            <person name="Goodwin L."/>
            <person name="Pitluck S."/>
            <person name="Peters L."/>
            <person name="Mikhailova N."/>
            <person name="Held B."/>
            <person name="Detter J.C."/>
            <person name="Han C."/>
            <person name="Tapia R."/>
            <person name="Land M."/>
            <person name="Hauser L."/>
            <person name="Kyrpides N."/>
            <person name="Ivanova N."/>
            <person name="Pagani I."/>
            <person name="Samuel K."/>
            <person name="Teske A."/>
            <person name="Mueller J."/>
            <person name="Woyke T."/>
        </authorList>
    </citation>
    <scope>NUCLEOTIDE SEQUENCE [LARGE SCALE GENOMIC DNA]</scope>
    <source>
        <strain evidence="18 19">B18LD</strain>
    </source>
</reference>
<dbReference type="Pfam" id="PF08447">
    <property type="entry name" value="PAS_3"/>
    <property type="match status" value="1"/>
</dbReference>
<dbReference type="SMART" id="SM00086">
    <property type="entry name" value="PAC"/>
    <property type="match status" value="3"/>
</dbReference>
<evidence type="ECO:0000256" key="4">
    <source>
        <dbReference type="ARBA" id="ARBA00022475"/>
    </source>
</evidence>
<evidence type="ECO:0000256" key="5">
    <source>
        <dbReference type="ARBA" id="ARBA00022553"/>
    </source>
</evidence>
<keyword evidence="7" id="KW-0547">Nucleotide-binding</keyword>
<evidence type="ECO:0000256" key="9">
    <source>
        <dbReference type="ARBA" id="ARBA00022840"/>
    </source>
</evidence>
<dbReference type="Gene3D" id="3.30.450.20">
    <property type="entry name" value="PAS domain"/>
    <property type="match status" value="3"/>
</dbReference>
<dbReference type="EMBL" id="JH600070">
    <property type="protein sequence ID" value="EIJ42685.1"/>
    <property type="molecule type" value="Genomic_DNA"/>
</dbReference>
<dbReference type="PANTHER" id="PTHR43047">
    <property type="entry name" value="TWO-COMPONENT HISTIDINE PROTEIN KINASE"/>
    <property type="match status" value="1"/>
</dbReference>
<dbReference type="InterPro" id="IPR001789">
    <property type="entry name" value="Sig_transdc_resp-reg_receiver"/>
</dbReference>
<dbReference type="CDD" id="cd00082">
    <property type="entry name" value="HisKA"/>
    <property type="match status" value="1"/>
</dbReference>
<keyword evidence="5 12" id="KW-0597">Phosphoprotein</keyword>
<dbReference type="GO" id="GO:0005524">
    <property type="term" value="F:ATP binding"/>
    <property type="evidence" value="ECO:0007669"/>
    <property type="project" value="UniProtKB-KW"/>
</dbReference>
<keyword evidence="13" id="KW-1133">Transmembrane helix</keyword>
<dbReference type="CDD" id="cd16922">
    <property type="entry name" value="HATPase_EvgS-ArcB-TorS-like"/>
    <property type="match status" value="1"/>
</dbReference>
<dbReference type="SUPFAM" id="SSF55874">
    <property type="entry name" value="ATPase domain of HSP90 chaperone/DNA topoisomerase II/histidine kinase"/>
    <property type="match status" value="1"/>
</dbReference>
<feature type="modified residue" description="4-aspartylphosphate" evidence="12">
    <location>
        <position position="965"/>
    </location>
</feature>
<dbReference type="NCBIfam" id="TIGR00229">
    <property type="entry name" value="sensory_box"/>
    <property type="match status" value="3"/>
</dbReference>
<dbReference type="EC" id="2.7.13.3" evidence="3"/>
<dbReference type="InterPro" id="IPR036890">
    <property type="entry name" value="HATPase_C_sf"/>
</dbReference>
<gene>
    <name evidence="18" type="ORF">BegalDRAFT_1811</name>
</gene>
<dbReference type="RefSeq" id="WP_002685843.1">
    <property type="nucleotide sequence ID" value="NZ_JH600070.1"/>
</dbReference>
<dbReference type="SMART" id="SM00388">
    <property type="entry name" value="HisKA"/>
    <property type="match status" value="1"/>
</dbReference>
<dbReference type="InterPro" id="IPR003594">
    <property type="entry name" value="HATPase_dom"/>
</dbReference>
<dbReference type="PROSITE" id="PS50109">
    <property type="entry name" value="HIS_KIN"/>
    <property type="match status" value="1"/>
</dbReference>
<dbReference type="SUPFAM" id="SSF52172">
    <property type="entry name" value="CheY-like"/>
    <property type="match status" value="1"/>
</dbReference>
<dbReference type="FunFam" id="3.30.565.10:FF:000023">
    <property type="entry name" value="PAS domain-containing sensor histidine kinase"/>
    <property type="match status" value="1"/>
</dbReference>
<dbReference type="SMART" id="SM00387">
    <property type="entry name" value="HATPase_c"/>
    <property type="match status" value="1"/>
</dbReference>
<keyword evidence="9" id="KW-0067">ATP-binding</keyword>